<organism evidence="1">
    <name type="scientific">bioreactor metagenome</name>
    <dbReference type="NCBI Taxonomy" id="1076179"/>
    <lineage>
        <taxon>unclassified sequences</taxon>
        <taxon>metagenomes</taxon>
        <taxon>ecological metagenomes</taxon>
    </lineage>
</organism>
<gene>
    <name evidence="1" type="ORF">SDC9_207318</name>
</gene>
<comment type="caution">
    <text evidence="1">The sequence shown here is derived from an EMBL/GenBank/DDBJ whole genome shotgun (WGS) entry which is preliminary data.</text>
</comment>
<dbReference type="AlphaFoldDB" id="A0A645J878"/>
<proteinExistence type="predicted"/>
<sequence length="74" mass="8581">MKGKTLSYQGIMSAIKKYHPDIKITLEQLQKRVFALCMSNLVGIDRHDDMPVPHFTLKSVDPRFYVLSEKNMRA</sequence>
<dbReference type="EMBL" id="VSSQ01133777">
    <property type="protein sequence ID" value="MPN59597.1"/>
    <property type="molecule type" value="Genomic_DNA"/>
</dbReference>
<protein>
    <submittedName>
        <fullName evidence="1">Uncharacterized protein</fullName>
    </submittedName>
</protein>
<evidence type="ECO:0000313" key="1">
    <source>
        <dbReference type="EMBL" id="MPN59597.1"/>
    </source>
</evidence>
<accession>A0A645J878</accession>
<reference evidence="1" key="1">
    <citation type="submission" date="2019-08" db="EMBL/GenBank/DDBJ databases">
        <authorList>
            <person name="Kucharzyk K."/>
            <person name="Murdoch R.W."/>
            <person name="Higgins S."/>
            <person name="Loffler F."/>
        </authorList>
    </citation>
    <scope>NUCLEOTIDE SEQUENCE</scope>
</reference>
<name>A0A645J878_9ZZZZ</name>